<dbReference type="PANTHER" id="PTHR36341">
    <property type="entry name" value="DUF2996 FAMILY PROTEIN"/>
    <property type="match status" value="1"/>
</dbReference>
<proteinExistence type="predicted"/>
<keyword evidence="3" id="KW-1185">Reference proteome</keyword>
<dbReference type="Pfam" id="PF11210">
    <property type="entry name" value="DUF2996"/>
    <property type="match status" value="1"/>
</dbReference>
<gene>
    <name evidence="2" type="ORF">JX360_12430</name>
</gene>
<protein>
    <submittedName>
        <fullName evidence="2">DUF2996 domain-containing protein</fullName>
    </submittedName>
</protein>
<organism evidence="2 3">
    <name type="scientific">Thermostichus vulcanus str. 'Rupite'</name>
    <dbReference type="NCBI Taxonomy" id="2813851"/>
    <lineage>
        <taxon>Bacteria</taxon>
        <taxon>Bacillati</taxon>
        <taxon>Cyanobacteriota</taxon>
        <taxon>Cyanophyceae</taxon>
        <taxon>Thermostichales</taxon>
        <taxon>Thermostichaceae</taxon>
        <taxon>Thermostichus</taxon>
    </lineage>
</organism>
<dbReference type="PANTHER" id="PTHR36341:SF3">
    <property type="entry name" value="DUF2996 FAMILY PROTEIN"/>
    <property type="match status" value="1"/>
</dbReference>
<evidence type="ECO:0000313" key="2">
    <source>
        <dbReference type="EMBL" id="MCJ2543701.1"/>
    </source>
</evidence>
<comment type="caution">
    <text evidence="2">The sequence shown here is derived from an EMBL/GenBank/DDBJ whole genome shotgun (WGS) entry which is preliminary data.</text>
</comment>
<dbReference type="EMBL" id="JAFIRA010000034">
    <property type="protein sequence ID" value="MCJ2543701.1"/>
    <property type="molecule type" value="Genomic_DNA"/>
</dbReference>
<name>A0ABT0CD68_THEVL</name>
<dbReference type="Proteomes" id="UP000830835">
    <property type="component" value="Unassembled WGS sequence"/>
</dbReference>
<evidence type="ECO:0000313" key="3">
    <source>
        <dbReference type="Proteomes" id="UP000830835"/>
    </source>
</evidence>
<feature type="compositionally biased region" description="Low complexity" evidence="1">
    <location>
        <begin position="23"/>
        <end position="39"/>
    </location>
</feature>
<accession>A0ABT0CD68</accession>
<evidence type="ECO:0000256" key="1">
    <source>
        <dbReference type="SAM" id="MobiDB-lite"/>
    </source>
</evidence>
<dbReference type="RefSeq" id="WP_244351415.1">
    <property type="nucleotide sequence ID" value="NZ_JAFIRA010000034.1"/>
</dbReference>
<sequence>MSGEPTPETSVPEEATAKKPPRSKAAAPESDAAEAPAKAAGKKAAKAKEEKPFEQEITEDVIPAAIAAFQKRGVTDLQLRLEGKTLLGSFAGGKKQFSVLFAEGSLNGRKFFRCTTEGSPASTIESFMIDERRVDVNLLVFYLVQRLYAQQWY</sequence>
<reference evidence="2" key="1">
    <citation type="submission" date="2021-02" db="EMBL/GenBank/DDBJ databases">
        <title>The CRISPR/cas machinery reduction and long-range gene transfer in the hot spring cyanobacterium Synechococcus.</title>
        <authorList>
            <person name="Dvorak P."/>
            <person name="Jahodarova E."/>
            <person name="Hasler P."/>
            <person name="Poulickova A."/>
        </authorList>
    </citation>
    <scope>NUCLEOTIDE SEQUENCE</scope>
    <source>
        <strain evidence="2">Rupite</strain>
    </source>
</reference>
<feature type="region of interest" description="Disordered" evidence="1">
    <location>
        <begin position="1"/>
        <end position="54"/>
    </location>
</feature>
<dbReference type="InterPro" id="IPR021374">
    <property type="entry name" value="DUF2996"/>
</dbReference>